<dbReference type="InterPro" id="IPR006047">
    <property type="entry name" value="GH13_cat_dom"/>
</dbReference>
<comment type="similarity">
    <text evidence="2">Belongs to the glycosyl hydrolase 13 family.</text>
</comment>
<feature type="active site" description="Nucleophile" evidence="7">
    <location>
        <position position="232"/>
    </location>
</feature>
<evidence type="ECO:0000256" key="2">
    <source>
        <dbReference type="ARBA" id="ARBA00008061"/>
    </source>
</evidence>
<evidence type="ECO:0000313" key="11">
    <source>
        <dbReference type="Proteomes" id="UP000284731"/>
    </source>
</evidence>
<proteinExistence type="inferred from homology"/>
<protein>
    <submittedName>
        <fullName evidence="10">Alpha-amylase</fullName>
        <ecNumber evidence="10">3.2.1.1</ecNumber>
    </submittedName>
</protein>
<dbReference type="InterPro" id="IPR015237">
    <property type="entry name" value="Alpha-amylase_C_pro"/>
</dbReference>
<keyword evidence="4 10" id="KW-0378">Hydrolase</keyword>
<evidence type="ECO:0000256" key="5">
    <source>
        <dbReference type="ARBA" id="ARBA00023277"/>
    </source>
</evidence>
<dbReference type="Gene3D" id="2.60.40.1180">
    <property type="entry name" value="Golgi alpha-mannosidase II"/>
    <property type="match status" value="1"/>
</dbReference>
<feature type="binding site" evidence="8">
    <location>
        <position position="195"/>
    </location>
    <ligand>
        <name>Ca(2+)</name>
        <dbReference type="ChEBI" id="CHEBI:29108"/>
        <label>1</label>
    </ligand>
</feature>
<evidence type="ECO:0000313" key="10">
    <source>
        <dbReference type="EMBL" id="RGT58091.1"/>
    </source>
</evidence>
<dbReference type="NCBIfam" id="NF006969">
    <property type="entry name" value="PRK09441.1-2"/>
    <property type="match status" value="1"/>
</dbReference>
<dbReference type="PIRSF" id="PIRSF001021">
    <property type="entry name" value="Alph-amls_thrmst"/>
    <property type="match status" value="1"/>
</dbReference>
<dbReference type="Gene3D" id="2.40.30.140">
    <property type="match status" value="1"/>
</dbReference>
<evidence type="ECO:0000256" key="7">
    <source>
        <dbReference type="PIRSR" id="PIRSR001021-1"/>
    </source>
</evidence>
<dbReference type="PANTHER" id="PTHR43447">
    <property type="entry name" value="ALPHA-AMYLASE"/>
    <property type="match status" value="1"/>
</dbReference>
<comment type="cofactor">
    <cofactor evidence="1">
        <name>Ca(2+)</name>
        <dbReference type="ChEBI" id="CHEBI:29108"/>
    </cofactor>
</comment>
<dbReference type="EMBL" id="QRWX01000001">
    <property type="protein sequence ID" value="RGT58091.1"/>
    <property type="molecule type" value="Genomic_DNA"/>
</dbReference>
<feature type="binding site" evidence="8">
    <location>
        <position position="301"/>
    </location>
    <ligand>
        <name>Ca(2+)</name>
        <dbReference type="ChEBI" id="CHEBI:29108"/>
        <label>3</label>
    </ligand>
</feature>
<feature type="binding site" evidence="8">
    <location>
        <position position="236"/>
    </location>
    <ligand>
        <name>Ca(2+)</name>
        <dbReference type="ChEBI" id="CHEBI:29108"/>
        <label>1</label>
    </ligand>
</feature>
<dbReference type="EC" id="3.2.1.1" evidence="10"/>
<comment type="caution">
    <text evidence="10">The sequence shown here is derived from an EMBL/GenBank/DDBJ whole genome shotgun (WGS) entry which is preliminary data.</text>
</comment>
<dbReference type="CDD" id="cd11318">
    <property type="entry name" value="AmyAc_bac_fung_AmyA"/>
    <property type="match status" value="1"/>
</dbReference>
<reference evidence="10 11" key="1">
    <citation type="submission" date="2018-08" db="EMBL/GenBank/DDBJ databases">
        <title>A genome reference for cultivated species of the human gut microbiota.</title>
        <authorList>
            <person name="Zou Y."/>
            <person name="Xue W."/>
            <person name="Luo G."/>
        </authorList>
    </citation>
    <scope>NUCLEOTIDE SEQUENCE [LARGE SCALE GENOMIC DNA]</scope>
    <source>
        <strain evidence="10 11">AF18-46</strain>
    </source>
</reference>
<accession>A0A412PIT5</accession>
<feature type="binding site" evidence="8">
    <location>
        <position position="105"/>
    </location>
    <ligand>
        <name>Ca(2+)</name>
        <dbReference type="ChEBI" id="CHEBI:29108"/>
        <label>1</label>
    </ligand>
</feature>
<evidence type="ECO:0000259" key="9">
    <source>
        <dbReference type="SMART" id="SM00642"/>
    </source>
</evidence>
<feature type="binding site" evidence="8">
    <location>
        <position position="203"/>
    </location>
    <ligand>
        <name>Ca(2+)</name>
        <dbReference type="ChEBI" id="CHEBI:29108"/>
        <label>2</label>
    </ligand>
</feature>
<dbReference type="GO" id="GO:0005509">
    <property type="term" value="F:calcium ion binding"/>
    <property type="evidence" value="ECO:0007669"/>
    <property type="project" value="InterPro"/>
</dbReference>
<dbReference type="GO" id="GO:0004556">
    <property type="term" value="F:alpha-amylase activity"/>
    <property type="evidence" value="ECO:0007669"/>
    <property type="project" value="UniProtKB-EC"/>
</dbReference>
<dbReference type="Proteomes" id="UP000284731">
    <property type="component" value="Unassembled WGS sequence"/>
</dbReference>
<dbReference type="SMART" id="SM00642">
    <property type="entry name" value="Aamy"/>
    <property type="match status" value="1"/>
</dbReference>
<name>A0A412PIT5_9FIRM</name>
<evidence type="ECO:0000256" key="1">
    <source>
        <dbReference type="ARBA" id="ARBA00001913"/>
    </source>
</evidence>
<dbReference type="InterPro" id="IPR013776">
    <property type="entry name" value="A-amylase_thermo"/>
</dbReference>
<sequence>MEKNDTLLQAFEWYLPDDSQHWNKLKVLAPSFSNLGVTVVWLPPAYKGASGVHDVGYGVYDLYDLGEFDQKGTIPTKYGTKQEYLDAIGALQKENILVLADIVLNQKMGGDTEETIDVIKSDPNNRNEEIGGDYQITAWTKFTFPNRKEKYSTFTWNASHFDGIDWDEKKKQSAIYLIEGKNWNPNVDGEHGNFDYLMGCDIDFKNQEVLQEFNRWGKWYLDITGTNGMRLDAVKHIDNQFFKNWLSDMRAYKGNNFFAVGEYWNGDVGKLQEYLADTSDCMSLFDVPLHYQLLNASDTNGNFDMREIFQGTLVQTDAWHAVTFVDNHDTEPGQSLQSFVLSWFKSLAYALILLRIDGLPCVFYGDLYGIPAKNIPAVVELPTLMKIRELYAYGEQHDYFDHPNVIGWTRSGSDEFTGSGLAVVLSNRCGGSKRMYIGTNHAGKEFRDILGHCTDTVTIDDEGCGEFSCCDGSVSVWLEKTLKVEVSLD</sequence>
<evidence type="ECO:0000256" key="4">
    <source>
        <dbReference type="ARBA" id="ARBA00022801"/>
    </source>
</evidence>
<dbReference type="RefSeq" id="WP_028077923.1">
    <property type="nucleotide sequence ID" value="NZ_AP028934.1"/>
</dbReference>
<dbReference type="GO" id="GO:0005975">
    <property type="term" value="P:carbohydrate metabolic process"/>
    <property type="evidence" value="ECO:0007669"/>
    <property type="project" value="InterPro"/>
</dbReference>
<keyword evidence="8" id="KW-0106">Calcium</keyword>
<dbReference type="NCBIfam" id="NF006968">
    <property type="entry name" value="PRK09441.1-1"/>
    <property type="match status" value="1"/>
</dbReference>
<dbReference type="AlphaFoldDB" id="A0A412PIT5"/>
<dbReference type="SUPFAM" id="SSF51445">
    <property type="entry name" value="(Trans)glycosidases"/>
    <property type="match status" value="1"/>
</dbReference>
<feature type="active site" description="Proton donor" evidence="7">
    <location>
        <position position="262"/>
    </location>
</feature>
<feature type="binding site" evidence="8">
    <location>
        <position position="201"/>
    </location>
    <ligand>
        <name>Ca(2+)</name>
        <dbReference type="ChEBI" id="CHEBI:29108"/>
        <label>1</label>
    </ligand>
</feature>
<keyword evidence="3 8" id="KW-0479">Metal-binding</keyword>
<evidence type="ECO:0000256" key="8">
    <source>
        <dbReference type="PIRSR" id="PIRSR001021-2"/>
    </source>
</evidence>
<dbReference type="InterPro" id="IPR013780">
    <property type="entry name" value="Glyco_hydro_b"/>
</dbReference>
<dbReference type="Gene3D" id="3.20.20.80">
    <property type="entry name" value="Glycosidases"/>
    <property type="match status" value="1"/>
</dbReference>
<dbReference type="GeneID" id="89620753"/>
<dbReference type="Pfam" id="PF00128">
    <property type="entry name" value="Alpha-amylase"/>
    <property type="match status" value="1"/>
</dbReference>
<feature type="binding site" evidence="8">
    <location>
        <position position="162"/>
    </location>
    <ligand>
        <name>Ca(2+)</name>
        <dbReference type="ChEBI" id="CHEBI:29108"/>
        <label>2</label>
    </ligand>
</feature>
<keyword evidence="6 10" id="KW-0326">Glycosidase</keyword>
<gene>
    <name evidence="10" type="ORF">DWX20_03355</name>
</gene>
<evidence type="ECO:0000256" key="3">
    <source>
        <dbReference type="ARBA" id="ARBA00022723"/>
    </source>
</evidence>
<feature type="domain" description="Glycosyl hydrolase family 13 catalytic" evidence="9">
    <location>
        <begin position="5"/>
        <end position="409"/>
    </location>
</feature>
<dbReference type="InterPro" id="IPR017853">
    <property type="entry name" value="GH"/>
</dbReference>
<evidence type="ECO:0000256" key="6">
    <source>
        <dbReference type="ARBA" id="ARBA00023295"/>
    </source>
</evidence>
<dbReference type="SUPFAM" id="SSF51011">
    <property type="entry name" value="Glycosyl hydrolase domain"/>
    <property type="match status" value="1"/>
</dbReference>
<organism evidence="10 11">
    <name type="scientific">Solobacterium moorei</name>
    <dbReference type="NCBI Taxonomy" id="102148"/>
    <lineage>
        <taxon>Bacteria</taxon>
        <taxon>Bacillati</taxon>
        <taxon>Bacillota</taxon>
        <taxon>Erysipelotrichia</taxon>
        <taxon>Erysipelotrichales</taxon>
        <taxon>Erysipelotrichaceae</taxon>
        <taxon>Solobacterium</taxon>
    </lineage>
</organism>
<keyword evidence="5" id="KW-0119">Carbohydrate metabolism</keyword>
<dbReference type="Pfam" id="PF09154">
    <property type="entry name" value="Alpha-amy_C_pro"/>
    <property type="match status" value="1"/>
</dbReference>